<name>A0A2P1P6V8_9RICK</name>
<dbReference type="Pfam" id="PF22042">
    <property type="entry name" value="EF-G_D2"/>
    <property type="match status" value="1"/>
</dbReference>
<dbReference type="SUPFAM" id="SSF50447">
    <property type="entry name" value="Translation proteins"/>
    <property type="match status" value="2"/>
</dbReference>
<dbReference type="NCBIfam" id="TIGR00231">
    <property type="entry name" value="small_GTP"/>
    <property type="match status" value="1"/>
</dbReference>
<evidence type="ECO:0000256" key="1">
    <source>
        <dbReference type="ARBA" id="ARBA00007733"/>
    </source>
</evidence>
<dbReference type="HAMAP" id="MF_00100_B">
    <property type="entry name" value="IF_2_B"/>
    <property type="match status" value="1"/>
</dbReference>
<keyword evidence="8" id="KW-0963">Cytoplasm</keyword>
<evidence type="ECO:0000256" key="2">
    <source>
        <dbReference type="ARBA" id="ARBA00020675"/>
    </source>
</evidence>
<dbReference type="InterPro" id="IPR000178">
    <property type="entry name" value="TF_IF2_bacterial-like"/>
</dbReference>
<accession>A0A2P1P6V8</accession>
<dbReference type="InterPro" id="IPR036925">
    <property type="entry name" value="TIF_IF2_dom3_sf"/>
</dbReference>
<dbReference type="PANTHER" id="PTHR43381:SF5">
    <property type="entry name" value="TR-TYPE G DOMAIN-CONTAINING PROTEIN"/>
    <property type="match status" value="1"/>
</dbReference>
<dbReference type="SUPFAM" id="SSF52540">
    <property type="entry name" value="P-loop containing nucleoside triphosphate hydrolases"/>
    <property type="match status" value="1"/>
</dbReference>
<evidence type="ECO:0000256" key="9">
    <source>
        <dbReference type="RuleBase" id="RU000644"/>
    </source>
</evidence>
<comment type="function">
    <text evidence="7 8 9">One of the essential components for the initiation of protein synthesis. Protects formylmethionyl-tRNA from spontaneous hydrolysis and promotes its binding to the 30S ribosomal subunits. Also involved in the hydrolysis of GTP during the formation of the 70S ribosomal complex.</text>
</comment>
<dbReference type="FunFam" id="3.40.50.300:FF:000019">
    <property type="entry name" value="Translation initiation factor IF-2"/>
    <property type="match status" value="1"/>
</dbReference>
<gene>
    <name evidence="8" type="primary">infB</name>
    <name evidence="12" type="ORF">phytr_330</name>
</gene>
<feature type="binding site" evidence="8">
    <location>
        <begin position="278"/>
        <end position="285"/>
    </location>
    <ligand>
        <name>GTP</name>
        <dbReference type="ChEBI" id="CHEBI:37565"/>
    </ligand>
</feature>
<dbReference type="EMBL" id="CP027845">
    <property type="protein sequence ID" value="AVP86996.1"/>
    <property type="molecule type" value="Genomic_DNA"/>
</dbReference>
<dbReference type="CDD" id="cd03692">
    <property type="entry name" value="mtIF2_IVc"/>
    <property type="match status" value="1"/>
</dbReference>
<feature type="domain" description="Tr-type G" evidence="11">
    <location>
        <begin position="269"/>
        <end position="442"/>
    </location>
</feature>
<evidence type="ECO:0000256" key="10">
    <source>
        <dbReference type="SAM" id="MobiDB-lite"/>
    </source>
</evidence>
<comment type="subcellular location">
    <subcellularLocation>
        <location evidence="8">Cytoplasm</location>
    </subcellularLocation>
</comment>
<dbReference type="SUPFAM" id="SSF52156">
    <property type="entry name" value="Initiation factor IF2/eIF5b, domain 3"/>
    <property type="match status" value="1"/>
</dbReference>
<dbReference type="GO" id="GO:0003924">
    <property type="term" value="F:GTPase activity"/>
    <property type="evidence" value="ECO:0007669"/>
    <property type="project" value="UniProtKB-UniRule"/>
</dbReference>
<dbReference type="InterPro" id="IPR006847">
    <property type="entry name" value="IF2_N"/>
</dbReference>
<evidence type="ECO:0000256" key="4">
    <source>
        <dbReference type="ARBA" id="ARBA00022741"/>
    </source>
</evidence>
<evidence type="ECO:0000256" key="3">
    <source>
        <dbReference type="ARBA" id="ARBA00022540"/>
    </source>
</evidence>
<protein>
    <recommendedName>
        <fullName evidence="2 8">Translation initiation factor IF-2</fullName>
    </recommendedName>
</protein>
<keyword evidence="6 8" id="KW-0342">GTP-binding</keyword>
<dbReference type="GO" id="GO:0005525">
    <property type="term" value="F:GTP binding"/>
    <property type="evidence" value="ECO:0007669"/>
    <property type="project" value="UniProtKB-KW"/>
</dbReference>
<evidence type="ECO:0000259" key="11">
    <source>
        <dbReference type="PROSITE" id="PS51722"/>
    </source>
</evidence>
<dbReference type="Proteomes" id="UP000241762">
    <property type="component" value="Chromosome"/>
</dbReference>
<dbReference type="NCBIfam" id="TIGR00487">
    <property type="entry name" value="IF-2"/>
    <property type="match status" value="1"/>
</dbReference>
<comment type="similarity">
    <text evidence="1 8 9">Belongs to the TRAFAC class translation factor GTPase superfamily. Classic translation factor GTPase family. IF-2 subfamily.</text>
</comment>
<dbReference type="RefSeq" id="WP_106873875.1">
    <property type="nucleotide sequence ID" value="NZ_CP027845.1"/>
</dbReference>
<keyword evidence="3 8" id="KW-0396">Initiation factor</keyword>
<dbReference type="InterPro" id="IPR000795">
    <property type="entry name" value="T_Tr_GTP-bd_dom"/>
</dbReference>
<dbReference type="InterPro" id="IPR005225">
    <property type="entry name" value="Small_GTP-bd"/>
</dbReference>
<dbReference type="Pfam" id="PF04760">
    <property type="entry name" value="IF2_N"/>
    <property type="match status" value="1"/>
</dbReference>
<keyword evidence="13" id="KW-1185">Reference proteome</keyword>
<evidence type="ECO:0000256" key="5">
    <source>
        <dbReference type="ARBA" id="ARBA00022917"/>
    </source>
</evidence>
<comment type="caution">
    <text evidence="8">Lacks conserved residue(s) required for the propagation of feature annotation.</text>
</comment>
<feature type="binding site" evidence="8">
    <location>
        <begin position="379"/>
        <end position="382"/>
    </location>
    <ligand>
        <name>GTP</name>
        <dbReference type="ChEBI" id="CHEBI:37565"/>
    </ligand>
</feature>
<feature type="region of interest" description="Disordered" evidence="10">
    <location>
        <begin position="105"/>
        <end position="141"/>
    </location>
</feature>
<dbReference type="GO" id="GO:0005737">
    <property type="term" value="C:cytoplasm"/>
    <property type="evidence" value="ECO:0007669"/>
    <property type="project" value="UniProtKB-SubCell"/>
</dbReference>
<dbReference type="InterPro" id="IPR044145">
    <property type="entry name" value="IF2_II"/>
</dbReference>
<dbReference type="FunFam" id="2.40.30.10:FF:000054">
    <property type="entry name" value="Translation initiation factor IF-2"/>
    <property type="match status" value="1"/>
</dbReference>
<dbReference type="InterPro" id="IPR009000">
    <property type="entry name" value="Transl_B-barrel_sf"/>
</dbReference>
<sequence length="769" mass="84663">MTNKKPLKLGLRLGNISTEGLAKDYADLKASSNLLKKTPATPSMESAKESHLTDQELIKRFDVLKKASQFSEEDELLESSKAREIFKANFIKETEEEVVPEIILQEASSPQPAAATPKPPEYKSVEESEEAPAKSPSVKTKFKKNLKEKHKRKIEFDLEEESEQTFHKSKRHKSHNKQQAKPQEKIIKEVELYGSITAAELANKMSEKVSDVIKTLISLGMIADANKTLDLDTAELVVEALGHKFKRVEAITVDSILKGEIDSTEDLKPRPPVVTVMGHVDHGKTSLLDAIRSTDVAGKEHGGITQSIGAYQVKLPNGRKITLIDTPGHEAFTEMRSRGAQITDIVILIVAADDGINHQTVEAINHIKAANLPIIVAVNKIDKVDNVDQAVSRIKNELLIHNLVAEDMGGDVIFVPISALKRINLDKLEESILLLADLLELKTNPDTFGSGVVLDAKIDKHRGIVTSILLTRGALQVGDPIVSGGCYGKVRAIFTHKKESVKSIEPSTPATIIGMESVPRAGDKFVAIENDKQARQIAEQYSHISKEKSIKLAEELRKSTDLFAQDDAKEFAIILKADSGGSIEAITGSLAKINLDKVNLRILHSAVGSVNDSDAVLASASNAPIFAFNTKTTLGPSSNKLQVDIRHYSVIYDLIDDVTNLMKGLVEPTYVKEFIGQANVRQVFEITKVGKIAGSYVTKGMVKRDSYGQLFRGKELLHEGKIKTLKRFKDDVKEVKETFECGIGFEDFSDIQVGDNIEVFIYVEENDKK</sequence>
<dbReference type="PROSITE" id="PS51722">
    <property type="entry name" value="G_TR_2"/>
    <property type="match status" value="1"/>
</dbReference>
<dbReference type="FunFam" id="3.40.50.10050:FF:000001">
    <property type="entry name" value="Translation initiation factor IF-2"/>
    <property type="match status" value="1"/>
</dbReference>
<evidence type="ECO:0000256" key="8">
    <source>
        <dbReference type="HAMAP-Rule" id="MF_00100"/>
    </source>
</evidence>
<dbReference type="GO" id="GO:0003743">
    <property type="term" value="F:translation initiation factor activity"/>
    <property type="evidence" value="ECO:0007669"/>
    <property type="project" value="UniProtKB-UniRule"/>
</dbReference>
<feature type="compositionally biased region" description="Basic residues" evidence="10">
    <location>
        <begin position="167"/>
        <end position="178"/>
    </location>
</feature>
<organism evidence="12 13">
    <name type="scientific">Candidatus Phycorickettsia trachydisci</name>
    <dbReference type="NCBI Taxonomy" id="2115978"/>
    <lineage>
        <taxon>Bacteria</taxon>
        <taxon>Pseudomonadati</taxon>
        <taxon>Pseudomonadota</taxon>
        <taxon>Alphaproteobacteria</taxon>
        <taxon>Rickettsiales</taxon>
        <taxon>Rickettsiaceae</taxon>
        <taxon>Candidatus Phycorickettsia</taxon>
    </lineage>
</organism>
<dbReference type="InterPro" id="IPR023115">
    <property type="entry name" value="TIF_IF2_dom3"/>
</dbReference>
<dbReference type="OrthoDB" id="9811804at2"/>
<evidence type="ECO:0000256" key="6">
    <source>
        <dbReference type="ARBA" id="ARBA00023134"/>
    </source>
</evidence>
<dbReference type="Gene3D" id="2.40.30.10">
    <property type="entry name" value="Translation factors"/>
    <property type="match status" value="2"/>
</dbReference>
<dbReference type="Pfam" id="PF11987">
    <property type="entry name" value="IF-2"/>
    <property type="match status" value="1"/>
</dbReference>
<keyword evidence="5 8" id="KW-0648">Protein biosynthesis</keyword>
<dbReference type="PANTHER" id="PTHR43381">
    <property type="entry name" value="TRANSLATION INITIATION FACTOR IF-2-RELATED"/>
    <property type="match status" value="1"/>
</dbReference>
<dbReference type="Pfam" id="PF00009">
    <property type="entry name" value="GTP_EFTU"/>
    <property type="match status" value="1"/>
</dbReference>
<reference evidence="12 13" key="1">
    <citation type="submission" date="2018-03" db="EMBL/GenBank/DDBJ databases">
        <title>A gene transfer event suggests a long-term partnership between eustigmatophyte algae and a novel lineage of endosymbiotic bacteria.</title>
        <authorList>
            <person name="Yurchenko T."/>
            <person name="Sevcikova T."/>
            <person name="Pribyl P."/>
            <person name="El Karkouri K."/>
            <person name="Klimes V."/>
            <person name="Amaral R."/>
            <person name="Zbrankova V."/>
            <person name="Kim E."/>
            <person name="Raoult D."/>
            <person name="Santos L.M.A."/>
            <person name="Elias M."/>
        </authorList>
    </citation>
    <scope>NUCLEOTIDE SEQUENCE [LARGE SCALE GENOMIC DNA]</scope>
    <source>
        <strain evidence="12">CCALA 838</strain>
    </source>
</reference>
<evidence type="ECO:0000313" key="13">
    <source>
        <dbReference type="Proteomes" id="UP000241762"/>
    </source>
</evidence>
<dbReference type="KEGG" id="ptc:phytr_330"/>
<dbReference type="Gene3D" id="3.40.50.10050">
    <property type="entry name" value="Translation initiation factor IF- 2, domain 3"/>
    <property type="match status" value="1"/>
</dbReference>
<dbReference type="InterPro" id="IPR053905">
    <property type="entry name" value="EF-G-like_DII"/>
</dbReference>
<proteinExistence type="inferred from homology"/>
<keyword evidence="4 8" id="KW-0547">Nucleotide-binding</keyword>
<dbReference type="CDD" id="cd03702">
    <property type="entry name" value="IF2_mtIF2_II"/>
    <property type="match status" value="1"/>
</dbReference>
<dbReference type="FunFam" id="2.40.30.10:FF:000008">
    <property type="entry name" value="Translation initiation factor IF-2"/>
    <property type="match status" value="1"/>
</dbReference>
<feature type="binding site" evidence="8">
    <location>
        <begin position="325"/>
        <end position="329"/>
    </location>
    <ligand>
        <name>GTP</name>
        <dbReference type="ChEBI" id="CHEBI:37565"/>
    </ligand>
</feature>
<dbReference type="AlphaFoldDB" id="A0A2P1P6V8"/>
<dbReference type="CDD" id="cd01887">
    <property type="entry name" value="IF2_eIF5B"/>
    <property type="match status" value="1"/>
</dbReference>
<evidence type="ECO:0000313" key="12">
    <source>
        <dbReference type="EMBL" id="AVP86996.1"/>
    </source>
</evidence>
<evidence type="ECO:0000256" key="7">
    <source>
        <dbReference type="ARBA" id="ARBA00025162"/>
    </source>
</evidence>
<dbReference type="InterPro" id="IPR015760">
    <property type="entry name" value="TIF_IF2"/>
</dbReference>
<dbReference type="InterPro" id="IPR027417">
    <property type="entry name" value="P-loop_NTPase"/>
</dbReference>
<feature type="region of interest" description="Disordered" evidence="10">
    <location>
        <begin position="163"/>
        <end position="182"/>
    </location>
</feature>
<dbReference type="Gene3D" id="3.40.50.300">
    <property type="entry name" value="P-loop containing nucleotide triphosphate hydrolases"/>
    <property type="match status" value="1"/>
</dbReference>